<protein>
    <submittedName>
        <fullName evidence="2">Uncharacterized protein</fullName>
    </submittedName>
</protein>
<dbReference type="SUPFAM" id="SSF51126">
    <property type="entry name" value="Pectin lyase-like"/>
    <property type="match status" value="2"/>
</dbReference>
<organism evidence="2 3">
    <name type="scientific">Flagellimonas maritima</name>
    <dbReference type="NCBI Taxonomy" id="1383885"/>
    <lineage>
        <taxon>Bacteria</taxon>
        <taxon>Pseudomonadati</taxon>
        <taxon>Bacteroidota</taxon>
        <taxon>Flavobacteriia</taxon>
        <taxon>Flavobacteriales</taxon>
        <taxon>Flavobacteriaceae</taxon>
        <taxon>Flagellimonas</taxon>
    </lineage>
</organism>
<feature type="compositionally biased region" description="Acidic residues" evidence="1">
    <location>
        <begin position="57"/>
        <end position="76"/>
    </location>
</feature>
<dbReference type="InterPro" id="IPR006626">
    <property type="entry name" value="PbH1"/>
</dbReference>
<evidence type="ECO:0000256" key="1">
    <source>
        <dbReference type="SAM" id="MobiDB-lite"/>
    </source>
</evidence>
<dbReference type="AlphaFoldDB" id="A0A2Z4LWB1"/>
<feature type="region of interest" description="Disordered" evidence="1">
    <location>
        <begin position="376"/>
        <end position="395"/>
    </location>
</feature>
<dbReference type="Proteomes" id="UP000248536">
    <property type="component" value="Chromosome"/>
</dbReference>
<dbReference type="InterPro" id="IPR022441">
    <property type="entry name" value="Para_beta_helix_rpt-2"/>
</dbReference>
<reference evidence="2 3" key="1">
    <citation type="submission" date="2018-06" db="EMBL/GenBank/DDBJ databases">
        <title>Spongiibacterium sp. HME9304 Genome sequencing and assembly.</title>
        <authorList>
            <person name="Kang H."/>
            <person name="Kim H."/>
            <person name="Joh K."/>
        </authorList>
    </citation>
    <scope>NUCLEOTIDE SEQUENCE [LARGE SCALE GENOMIC DNA]</scope>
    <source>
        <strain evidence="2 3">HME9304</strain>
    </source>
</reference>
<sequence>MNFYRFKPTSKILLSIPKLTLNYKTTFCILFLNVFIFSSCSAEDVFLDAILEKSSEDQEDSGNDENDEDTNSEDENRDSFKPDTEVVDCDSTFFDIEANSTLLVNCNFDLKGAHIKLPTNISLLFEGGSIYNGALTFNGGVISGELLNTDLEIDGQVSLENSEFTFDKNKWNIKEGKVSDDTAFNNLNSIKDAIALVERLNGDTFEIDEIDAYFDVSRKEKWHEEKASIAIPSDFHFKMGSSCTLRVQPNEEPGYALLYIKKRKNVVISGGKLVGDRFSHDYSSGGAHDWGHTMVIDGVHNITVDGVEMREGASDGLVIEGVRDRNRDGSLVDGGQESYNVIIKNSLFDNNRRNNIAIVDGTKIYIEQNTIRNAGSGVPDQGFPSSNGTSPRAGIDIESRKYNYPDGNSLGHTEKTEDVHIRNNNFSDNYGADVALFNNEKTYVYENTFHGTISSAYSFNCKIYDNTFINDQELSGTKAISFEPRYWANGEHRTTNFEIYNNSIEGYQFGIVLGGQDNYVHNNILTNNQRGIILLNSVSNRFENNDVSSSLPNSYGYFTFSSNNSLKDITIKNSNVDVEYFGLFFSNDNEGESGEILIDNLNFDNNISLRNAHGITIKNSSYNNISITDCQPILINNVSRQ</sequence>
<dbReference type="KEGG" id="spon:HME9304_02834"/>
<dbReference type="RefSeq" id="WP_112379158.1">
    <property type="nucleotide sequence ID" value="NZ_CP030104.1"/>
</dbReference>
<dbReference type="InterPro" id="IPR012334">
    <property type="entry name" value="Pectin_lyas_fold"/>
</dbReference>
<gene>
    <name evidence="2" type="ORF">HME9304_02834</name>
</gene>
<accession>A0A2Z4LWB1</accession>
<dbReference type="EMBL" id="CP030104">
    <property type="protein sequence ID" value="AWX45804.1"/>
    <property type="molecule type" value="Genomic_DNA"/>
</dbReference>
<dbReference type="SMART" id="SM00710">
    <property type="entry name" value="PbH1"/>
    <property type="match status" value="9"/>
</dbReference>
<evidence type="ECO:0000313" key="2">
    <source>
        <dbReference type="EMBL" id="AWX45804.1"/>
    </source>
</evidence>
<feature type="region of interest" description="Disordered" evidence="1">
    <location>
        <begin position="56"/>
        <end position="83"/>
    </location>
</feature>
<evidence type="ECO:0000313" key="3">
    <source>
        <dbReference type="Proteomes" id="UP000248536"/>
    </source>
</evidence>
<dbReference type="OrthoDB" id="1400405at2"/>
<dbReference type="NCBIfam" id="TIGR03804">
    <property type="entry name" value="para_beta_helix"/>
    <property type="match status" value="1"/>
</dbReference>
<name>A0A2Z4LWB1_9FLAO</name>
<keyword evidence="3" id="KW-1185">Reference proteome</keyword>
<dbReference type="InterPro" id="IPR011050">
    <property type="entry name" value="Pectin_lyase_fold/virulence"/>
</dbReference>
<proteinExistence type="predicted"/>
<dbReference type="Gene3D" id="2.160.20.10">
    <property type="entry name" value="Single-stranded right-handed beta-helix, Pectin lyase-like"/>
    <property type="match status" value="1"/>
</dbReference>